<dbReference type="PANTHER" id="PTHR36423:SF2">
    <property type="entry name" value="AFR070WP"/>
    <property type="match status" value="1"/>
</dbReference>
<name>A0A2P6NFX7_9EUKA</name>
<reference evidence="1 2" key="1">
    <citation type="journal article" date="2018" name="Genome Biol. Evol.">
        <title>Multiple Roots of Fruiting Body Formation in Amoebozoa.</title>
        <authorList>
            <person name="Hillmann F."/>
            <person name="Forbes G."/>
            <person name="Novohradska S."/>
            <person name="Ferling I."/>
            <person name="Riege K."/>
            <person name="Groth M."/>
            <person name="Westermann M."/>
            <person name="Marz M."/>
            <person name="Spaller T."/>
            <person name="Winckler T."/>
            <person name="Schaap P."/>
            <person name="Glockner G."/>
        </authorList>
    </citation>
    <scope>NUCLEOTIDE SEQUENCE [LARGE SCALE GENOMIC DNA]</scope>
    <source>
        <strain evidence="1 2">Jena</strain>
    </source>
</reference>
<sequence>MSEPKEFHFHVYFHAQNSEEVAAALNIREKIIQRSNESKSYTAVPLSNVNYVPRDMGTPESFANVYGWMALNHGDLSVLVHPLTRYEKRDHTVHAAWLGQRQELNLSSLRDEAPDECAQYPELKMGYHAERNQ</sequence>
<proteinExistence type="predicted"/>
<evidence type="ECO:0008006" key="3">
    <source>
        <dbReference type="Google" id="ProtNLM"/>
    </source>
</evidence>
<organism evidence="1 2">
    <name type="scientific">Planoprotostelium fungivorum</name>
    <dbReference type="NCBI Taxonomy" id="1890364"/>
    <lineage>
        <taxon>Eukaryota</taxon>
        <taxon>Amoebozoa</taxon>
        <taxon>Evosea</taxon>
        <taxon>Variosea</taxon>
        <taxon>Cavosteliida</taxon>
        <taxon>Cavosteliaceae</taxon>
        <taxon>Planoprotostelium</taxon>
    </lineage>
</organism>
<protein>
    <recommendedName>
        <fullName evidence="3">DOPA 4,5-dioxygenase</fullName>
    </recommendedName>
</protein>
<dbReference type="Pfam" id="PF08883">
    <property type="entry name" value="DOPA_dioxygen"/>
    <property type="match status" value="1"/>
</dbReference>
<dbReference type="EMBL" id="MDYQ01000094">
    <property type="protein sequence ID" value="PRP82858.1"/>
    <property type="molecule type" value="Genomic_DNA"/>
</dbReference>
<keyword evidence="2" id="KW-1185">Reference proteome</keyword>
<comment type="caution">
    <text evidence="1">The sequence shown here is derived from an EMBL/GenBank/DDBJ whole genome shotgun (WGS) entry which is preliminary data.</text>
</comment>
<dbReference type="SUPFAM" id="SSF143410">
    <property type="entry name" value="DOPA-like"/>
    <property type="match status" value="1"/>
</dbReference>
<dbReference type="Proteomes" id="UP000241769">
    <property type="component" value="Unassembled WGS sequence"/>
</dbReference>
<accession>A0A2P6NFX7</accession>
<dbReference type="OrthoDB" id="9970095at2759"/>
<dbReference type="PANTHER" id="PTHR36423">
    <property type="entry name" value="AFR070WP"/>
    <property type="match status" value="1"/>
</dbReference>
<evidence type="ECO:0000313" key="1">
    <source>
        <dbReference type="EMBL" id="PRP82858.1"/>
    </source>
</evidence>
<dbReference type="AlphaFoldDB" id="A0A2P6NFX7"/>
<gene>
    <name evidence="1" type="ORF">PROFUN_04721</name>
</gene>
<dbReference type="InterPro" id="IPR014980">
    <property type="entry name" value="DOPA_dioxygen"/>
</dbReference>
<dbReference type="InParanoid" id="A0A2P6NFX7"/>
<dbReference type="InterPro" id="IPR023389">
    <property type="entry name" value="DOPA-like_sf"/>
</dbReference>
<evidence type="ECO:0000313" key="2">
    <source>
        <dbReference type="Proteomes" id="UP000241769"/>
    </source>
</evidence>
<dbReference type="Gene3D" id="3.30.70.1240">
    <property type="entry name" value="DOPA-like domains"/>
    <property type="match status" value="1"/>
</dbReference>